<dbReference type="RefSeq" id="WP_198276869.1">
    <property type="nucleotide sequence ID" value="NZ_BAAAIF010000094.1"/>
</dbReference>
<evidence type="ECO:0008006" key="3">
    <source>
        <dbReference type="Google" id="ProtNLM"/>
    </source>
</evidence>
<dbReference type="Proteomes" id="UP000638849">
    <property type="component" value="Unassembled WGS sequence"/>
</dbReference>
<name>A0ABS0R8P5_9ACTN</name>
<keyword evidence="2" id="KW-1185">Reference proteome</keyword>
<protein>
    <recommendedName>
        <fullName evidence="3">PD-(D/E)XK endonuclease-like domain-containing protein</fullName>
    </recommendedName>
</protein>
<proteinExistence type="predicted"/>
<evidence type="ECO:0000313" key="1">
    <source>
        <dbReference type="EMBL" id="MBI0313743.1"/>
    </source>
</evidence>
<comment type="caution">
    <text evidence="1">The sequence shown here is derived from an EMBL/GenBank/DDBJ whole genome shotgun (WGS) entry which is preliminary data.</text>
</comment>
<organism evidence="1 2">
    <name type="scientific">Streptomyces javensis</name>
    <dbReference type="NCBI Taxonomy" id="114698"/>
    <lineage>
        <taxon>Bacteria</taxon>
        <taxon>Bacillati</taxon>
        <taxon>Actinomycetota</taxon>
        <taxon>Actinomycetes</taxon>
        <taxon>Kitasatosporales</taxon>
        <taxon>Streptomycetaceae</taxon>
        <taxon>Streptomyces</taxon>
        <taxon>Streptomyces violaceusniger group</taxon>
    </lineage>
</organism>
<sequence length="410" mass="45400">MSLTSGIHCPRTPLRRFLDRELSAGARPLRKSFRARDQSDQILLPGPGVGTEAGNVGTAIDYRLRLAFTAAEPVDHVARAGILLTGTRGSHPSQRMRAVGEELAARLEETVLGLQLDNRELPMDRAQDEEEDLARMLIAAAWYQVNYRTSIGFAFTPLAGAAWEDPSAFTLERLLQLPHRDMVADVVAQLYKAATGPLEALRARTRPEDCTPGPTFPTDRITADADLAVDGILLDFKSTRHTRTLRQAEAWQLIGYLLLDAEDQYRIDTVGLYLSRSGTLASWPVEEYLELLGACRRDIGVFRAAFAELLEGCTADAEPREKEEADRVRRLLQRLTPVAAPGHCQVCTQRCPDSNHKPREFCSTWCRGRAQVLRNKGLLPGGPDLLLPRPLKKPPDLPDDAEIVGLTARV</sequence>
<dbReference type="EMBL" id="JAEEAQ010000086">
    <property type="protein sequence ID" value="MBI0313743.1"/>
    <property type="molecule type" value="Genomic_DNA"/>
</dbReference>
<accession>A0ABS0R8P5</accession>
<reference evidence="1 2" key="1">
    <citation type="submission" date="2020-12" db="EMBL/GenBank/DDBJ databases">
        <authorList>
            <person name="Kusuma A.B."/>
            <person name="Nouioui I."/>
            <person name="Goodfellow M."/>
        </authorList>
    </citation>
    <scope>NUCLEOTIDE SEQUENCE [LARGE SCALE GENOMIC DNA]</scope>
    <source>
        <strain evidence="1 2">DSM 41764</strain>
    </source>
</reference>
<gene>
    <name evidence="1" type="ORF">JBF12_12205</name>
</gene>
<evidence type="ECO:0000313" key="2">
    <source>
        <dbReference type="Proteomes" id="UP000638849"/>
    </source>
</evidence>